<dbReference type="GO" id="GO:0005886">
    <property type="term" value="C:plasma membrane"/>
    <property type="evidence" value="ECO:0007669"/>
    <property type="project" value="TreeGrafter"/>
</dbReference>
<name>J4HYD4_9APHY</name>
<evidence type="ECO:0000313" key="4">
    <source>
        <dbReference type="Proteomes" id="UP000006352"/>
    </source>
</evidence>
<keyword evidence="4" id="KW-1185">Reference proteome</keyword>
<dbReference type="GO" id="GO:0005543">
    <property type="term" value="F:phospholipid binding"/>
    <property type="evidence" value="ECO:0007669"/>
    <property type="project" value="TreeGrafter"/>
</dbReference>
<dbReference type="GO" id="GO:0005768">
    <property type="term" value="C:endosome"/>
    <property type="evidence" value="ECO:0007669"/>
    <property type="project" value="TreeGrafter"/>
</dbReference>
<dbReference type="PROSITE" id="PS50942">
    <property type="entry name" value="ENTH"/>
    <property type="match status" value="1"/>
</dbReference>
<dbReference type="EMBL" id="HE797130">
    <property type="protein sequence ID" value="CCM03822.1"/>
    <property type="molecule type" value="Genomic_DNA"/>
</dbReference>
<feature type="compositionally biased region" description="Polar residues" evidence="1">
    <location>
        <begin position="360"/>
        <end position="379"/>
    </location>
</feature>
<evidence type="ECO:0000259" key="2">
    <source>
        <dbReference type="PROSITE" id="PS50942"/>
    </source>
</evidence>
<dbReference type="SMART" id="SM00273">
    <property type="entry name" value="ENTH"/>
    <property type="match status" value="1"/>
</dbReference>
<dbReference type="GeneID" id="24098733"/>
<dbReference type="GO" id="GO:0030125">
    <property type="term" value="C:clathrin vesicle coat"/>
    <property type="evidence" value="ECO:0007669"/>
    <property type="project" value="TreeGrafter"/>
</dbReference>
<feature type="region of interest" description="Disordered" evidence="1">
    <location>
        <begin position="149"/>
        <end position="238"/>
    </location>
</feature>
<organism evidence="3 4">
    <name type="scientific">Fibroporia radiculosa</name>
    <dbReference type="NCBI Taxonomy" id="599839"/>
    <lineage>
        <taxon>Eukaryota</taxon>
        <taxon>Fungi</taxon>
        <taxon>Dikarya</taxon>
        <taxon>Basidiomycota</taxon>
        <taxon>Agaricomycotina</taxon>
        <taxon>Agaricomycetes</taxon>
        <taxon>Polyporales</taxon>
        <taxon>Fibroporiaceae</taxon>
        <taxon>Fibroporia</taxon>
    </lineage>
</organism>
<feature type="region of interest" description="Disordered" evidence="1">
    <location>
        <begin position="360"/>
        <end position="424"/>
    </location>
</feature>
<dbReference type="PANTHER" id="PTHR12276:SF110">
    <property type="entry name" value="EPSIN-1-RELATED"/>
    <property type="match status" value="1"/>
</dbReference>
<dbReference type="AlphaFoldDB" id="J4HYD4"/>
<dbReference type="Gene3D" id="1.25.40.90">
    <property type="match status" value="1"/>
</dbReference>
<evidence type="ECO:0000256" key="1">
    <source>
        <dbReference type="SAM" id="MobiDB-lite"/>
    </source>
</evidence>
<reference evidence="3 4" key="1">
    <citation type="journal article" date="2012" name="Appl. Environ. Microbiol.">
        <title>Short-read sequencing for genomic analysis of the brown rot fungus Fibroporia radiculosa.</title>
        <authorList>
            <person name="Tang J.D."/>
            <person name="Perkins A.D."/>
            <person name="Sonstegard T.S."/>
            <person name="Schroeder S.G."/>
            <person name="Burgess S.C."/>
            <person name="Diehl S.V."/>
        </authorList>
    </citation>
    <scope>NUCLEOTIDE SEQUENCE [LARGE SCALE GENOMIC DNA]</scope>
    <source>
        <strain evidence="3 4">TFFH 294</strain>
    </source>
</reference>
<dbReference type="InParanoid" id="J4HYD4"/>
<sequence length="475" mass="54423">MSSISSFSKGALRVAKNYTKGYSHTQNKVRDATSNDPWPPSGRQMHEISLLTYNPVDFVEIMEVLDKRLNDKGKYWRHVFKSLTLVDYIIHVGSENVIRYFRENMYIIKTLREFQHIDDDGRDQGANVRSKAKDIVNLLQDDVRLRHERRSRSQMYHRMGRGGRRSLDSDITDEDDDGNAVRRSRLQSDRLRDSRDDENARRALEESKRDAERKRATAEEQDVQRAMELNKQEEEKRRRALEQADLILFDEQGQSPATSQSTGHPLVDATLPLQYAMTGLQPQYTAVPMQVQYTTFDPYPQQVTQEMMQAQYMQQQAEWELQQQALQQAHLQQAQQEEQWLLQQQILRAQLTQRQPIMPQPTSVRIGSNNPFAPSQSAPPTLREQPTGGVSFNLTGSYANRESASSAPPRPYQHQEPSYTGRVSRAGDERHGHLANLFANHTDDGVDTFGNVGSLRFMSTEAGRVVAQKTGTFGQ</sequence>
<dbReference type="HOGENOM" id="CLU_012678_0_0_1"/>
<dbReference type="InterPro" id="IPR013809">
    <property type="entry name" value="ENTH"/>
</dbReference>
<gene>
    <name evidence="3" type="ORF">FIBRA_05971</name>
</gene>
<dbReference type="STRING" id="599839.J4HYD4"/>
<feature type="compositionally biased region" description="Polar residues" evidence="1">
    <location>
        <begin position="388"/>
        <end position="406"/>
    </location>
</feature>
<dbReference type="RefSeq" id="XP_012183105.1">
    <property type="nucleotide sequence ID" value="XM_012327715.1"/>
</dbReference>
<feature type="domain" description="ENTH" evidence="2">
    <location>
        <begin position="17"/>
        <end position="149"/>
    </location>
</feature>
<evidence type="ECO:0000313" key="3">
    <source>
        <dbReference type="EMBL" id="CCM03822.1"/>
    </source>
</evidence>
<dbReference type="InterPro" id="IPR008942">
    <property type="entry name" value="ENTH_VHS"/>
</dbReference>
<dbReference type="PANTHER" id="PTHR12276">
    <property type="entry name" value="EPSIN/ENT-RELATED"/>
    <property type="match status" value="1"/>
</dbReference>
<dbReference type="CDD" id="cd16991">
    <property type="entry name" value="ENTH_Ent1_Ent2"/>
    <property type="match status" value="1"/>
</dbReference>
<proteinExistence type="predicted"/>
<dbReference type="GO" id="GO:0007015">
    <property type="term" value="P:actin filament organization"/>
    <property type="evidence" value="ECO:0007669"/>
    <property type="project" value="TreeGrafter"/>
</dbReference>
<accession>J4HYD4</accession>
<dbReference type="Pfam" id="PF01417">
    <property type="entry name" value="ENTH"/>
    <property type="match status" value="1"/>
</dbReference>
<dbReference type="OrthoDB" id="4033880at2759"/>
<dbReference type="Proteomes" id="UP000006352">
    <property type="component" value="Unassembled WGS sequence"/>
</dbReference>
<feature type="compositionally biased region" description="Basic and acidic residues" evidence="1">
    <location>
        <begin position="186"/>
        <end position="238"/>
    </location>
</feature>
<dbReference type="GO" id="GO:0006897">
    <property type="term" value="P:endocytosis"/>
    <property type="evidence" value="ECO:0007669"/>
    <property type="project" value="TreeGrafter"/>
</dbReference>
<dbReference type="FunFam" id="1.25.40.90:FF:000006">
    <property type="entry name" value="Clathrin interactor 1"/>
    <property type="match status" value="1"/>
</dbReference>
<dbReference type="SUPFAM" id="SSF48464">
    <property type="entry name" value="ENTH/VHS domain"/>
    <property type="match status" value="1"/>
</dbReference>
<dbReference type="GO" id="GO:0030276">
    <property type="term" value="F:clathrin binding"/>
    <property type="evidence" value="ECO:0007669"/>
    <property type="project" value="TreeGrafter"/>
</dbReference>
<protein>
    <recommendedName>
        <fullName evidence="2">ENTH domain-containing protein</fullName>
    </recommendedName>
</protein>